<dbReference type="GO" id="GO:0005886">
    <property type="term" value="C:plasma membrane"/>
    <property type="evidence" value="ECO:0007669"/>
    <property type="project" value="UniProtKB-SubCell"/>
</dbReference>
<dbReference type="InterPro" id="IPR035906">
    <property type="entry name" value="MetI-like_sf"/>
</dbReference>
<evidence type="ECO:0000256" key="8">
    <source>
        <dbReference type="ARBA" id="ARBA00023136"/>
    </source>
</evidence>
<dbReference type="GO" id="GO:0035435">
    <property type="term" value="P:phosphate ion transmembrane transport"/>
    <property type="evidence" value="ECO:0007669"/>
    <property type="project" value="InterPro"/>
</dbReference>
<keyword evidence="5 9" id="KW-1003">Cell membrane</keyword>
<feature type="transmembrane region" description="Helical" evidence="9">
    <location>
        <begin position="482"/>
        <end position="508"/>
    </location>
</feature>
<keyword evidence="7 9" id="KW-1133">Transmembrane helix</keyword>
<feature type="compositionally biased region" description="Polar residues" evidence="10">
    <location>
        <begin position="1"/>
        <end position="10"/>
    </location>
</feature>
<evidence type="ECO:0000256" key="3">
    <source>
        <dbReference type="ARBA" id="ARBA00016864"/>
    </source>
</evidence>
<keyword evidence="13" id="KW-1185">Reference proteome</keyword>
<keyword evidence="6 9" id="KW-0812">Transmembrane</keyword>
<feature type="domain" description="ABC transmembrane type-1" evidence="11">
    <location>
        <begin position="483"/>
        <end position="715"/>
    </location>
</feature>
<dbReference type="GO" id="GO:0005315">
    <property type="term" value="F:phosphate transmembrane transporter activity"/>
    <property type="evidence" value="ECO:0007669"/>
    <property type="project" value="InterPro"/>
</dbReference>
<keyword evidence="8 9" id="KW-0472">Membrane</keyword>
<name>M5TVK0_9BACT</name>
<comment type="caution">
    <text evidence="12">The sequence shown here is derived from an EMBL/GenBank/DDBJ whole genome shotgun (WGS) entry which is preliminary data.</text>
</comment>
<dbReference type="PROSITE" id="PS50928">
    <property type="entry name" value="ABC_TM1"/>
    <property type="match status" value="1"/>
</dbReference>
<gene>
    <name evidence="12" type="ORF">RSSM_05495</name>
</gene>
<dbReference type="PATRIC" id="fig|1263870.3.peg.5823"/>
<dbReference type="CDD" id="cd06261">
    <property type="entry name" value="TM_PBP2"/>
    <property type="match status" value="1"/>
</dbReference>
<evidence type="ECO:0000256" key="10">
    <source>
        <dbReference type="SAM" id="MobiDB-lite"/>
    </source>
</evidence>
<evidence type="ECO:0000256" key="5">
    <source>
        <dbReference type="ARBA" id="ARBA00022475"/>
    </source>
</evidence>
<sequence>MSIDTINDADSVSESPSPEPSSTPLKRRLVGGGQSLAARSEPMLWLHGGALVICVVMIIGLLLLVLYQGATTFWPVAITQVRTLDGDTVLGEVTRNDHYHLGYGDIGTFSEPVREEAVALLNPIFQKKLSKIEDRDGVAEFINRQSESVERSLQKLTSGLPQVVEAPAIQRNALTDGISQLLSAKQSSIETQVASDIKTALQADDTGAALFALWQSWQDAEAAWSSTPNPDAMLDAIQSDGDVLSSIYGNRFLTLQSFDVETAAHRRLFRTGNYELTNEHFTWVSDFATEPDSESDPEWAVLFERLTWGRFYGVPKELQVDGEATETDPQAVWAKFLELHPVVRDRWHQRRDLEISDTGQINHELEQARLDLRSIELANGKDSPEWEEANKQFLAEKEKLDKAFAEIRSQIQSLDDENDRYQMIVTTSTGQEHAIPLADIVRTYPANQLGFSERLGIYFSRWWEFLSDDPREANSEGGVFPAIWGTVVMTLLMSVVVVPFGVLAALYLREYAKAGLMVSIVRIAINNLAGVPSIVFGVFGLGFFCYLIGASIDQLFFEAKLPSPTFGTGGIMWAALTLALLTLPVVIVATEEALAAVPRSMREGSLACGATKWQTIRRIVLPRAMPGIMTGMILAMARGAGEVAPLMLVGAVKLAPELPMDGHVPFVHLERSFMHLGFHIYDLGFQSQNSEAAKPMVFTTTLLLIALIALMNLLAIGLRSRLKKKFAYSQF</sequence>
<feature type="compositionally biased region" description="Low complexity" evidence="10">
    <location>
        <begin position="12"/>
        <end position="24"/>
    </location>
</feature>
<evidence type="ECO:0000256" key="4">
    <source>
        <dbReference type="ARBA" id="ARBA00022448"/>
    </source>
</evidence>
<evidence type="ECO:0000256" key="1">
    <source>
        <dbReference type="ARBA" id="ARBA00004651"/>
    </source>
</evidence>
<feature type="transmembrane region" description="Helical" evidence="9">
    <location>
        <begin position="528"/>
        <end position="550"/>
    </location>
</feature>
<reference evidence="12 13" key="1">
    <citation type="journal article" date="2013" name="Mar. Genomics">
        <title>Expression of sulfatases in Rhodopirellula baltica and the diversity of sulfatases in the genus Rhodopirellula.</title>
        <authorList>
            <person name="Wegner C.E."/>
            <person name="Richter-Heitmann T."/>
            <person name="Klindworth A."/>
            <person name="Klockow C."/>
            <person name="Richter M."/>
            <person name="Achstetter T."/>
            <person name="Glockner F.O."/>
            <person name="Harder J."/>
        </authorList>
    </citation>
    <scope>NUCLEOTIDE SEQUENCE [LARGE SCALE GENOMIC DNA]</scope>
    <source>
        <strain evidence="12 13">SM41</strain>
    </source>
</reference>
<dbReference type="EMBL" id="ANOH01000384">
    <property type="protein sequence ID" value="EMI53084.1"/>
    <property type="molecule type" value="Genomic_DNA"/>
</dbReference>
<evidence type="ECO:0000256" key="2">
    <source>
        <dbReference type="ARBA" id="ARBA00007069"/>
    </source>
</evidence>
<dbReference type="PANTHER" id="PTHR43470">
    <property type="entry name" value="PHOSPHATE TRANSPORT SYSTEM PERMEASE PROTEIN PSTA-RELATED"/>
    <property type="match status" value="1"/>
</dbReference>
<dbReference type="SUPFAM" id="SSF161098">
    <property type="entry name" value="MetI-like"/>
    <property type="match status" value="1"/>
</dbReference>
<comment type="subcellular location">
    <subcellularLocation>
        <location evidence="1 9">Cell membrane</location>
        <topology evidence="1 9">Multi-pass membrane protein</topology>
    </subcellularLocation>
</comment>
<dbReference type="InterPro" id="IPR000515">
    <property type="entry name" value="MetI-like"/>
</dbReference>
<keyword evidence="4" id="KW-0813">Transport</keyword>
<dbReference type="Gene3D" id="1.10.3720.10">
    <property type="entry name" value="MetI-like"/>
    <property type="match status" value="1"/>
</dbReference>
<evidence type="ECO:0000256" key="9">
    <source>
        <dbReference type="RuleBase" id="RU363043"/>
    </source>
</evidence>
<comment type="similarity">
    <text evidence="2 9">Belongs to the binding-protein-dependent transport system permease family. CysTW subfamily.</text>
</comment>
<dbReference type="InterPro" id="IPR005672">
    <property type="entry name" value="Phosphate_PstA"/>
</dbReference>
<feature type="transmembrane region" description="Helical" evidence="9">
    <location>
        <begin position="44"/>
        <end position="67"/>
    </location>
</feature>
<feature type="transmembrane region" description="Helical" evidence="9">
    <location>
        <begin position="620"/>
        <end position="640"/>
    </location>
</feature>
<dbReference type="NCBIfam" id="TIGR00974">
    <property type="entry name" value="3a0107s02c"/>
    <property type="match status" value="1"/>
</dbReference>
<dbReference type="PANTHER" id="PTHR43470:SF6">
    <property type="entry name" value="PHOSPHATE TRANSPORT SYSTEM PERMEASE PROTEIN PSTA"/>
    <property type="match status" value="1"/>
</dbReference>
<evidence type="ECO:0000259" key="11">
    <source>
        <dbReference type="PROSITE" id="PS50928"/>
    </source>
</evidence>
<dbReference type="Pfam" id="PF00528">
    <property type="entry name" value="BPD_transp_1"/>
    <property type="match status" value="1"/>
</dbReference>
<evidence type="ECO:0000256" key="6">
    <source>
        <dbReference type="ARBA" id="ARBA00022692"/>
    </source>
</evidence>
<evidence type="ECO:0000313" key="13">
    <source>
        <dbReference type="Proteomes" id="UP000011885"/>
    </source>
</evidence>
<evidence type="ECO:0000256" key="7">
    <source>
        <dbReference type="ARBA" id="ARBA00022989"/>
    </source>
</evidence>
<feature type="transmembrane region" description="Helical" evidence="9">
    <location>
        <begin position="696"/>
        <end position="718"/>
    </location>
</feature>
<dbReference type="Proteomes" id="UP000011885">
    <property type="component" value="Unassembled WGS sequence"/>
</dbReference>
<proteinExistence type="inferred from homology"/>
<feature type="region of interest" description="Disordered" evidence="10">
    <location>
        <begin position="1"/>
        <end position="28"/>
    </location>
</feature>
<evidence type="ECO:0000313" key="12">
    <source>
        <dbReference type="EMBL" id="EMI53084.1"/>
    </source>
</evidence>
<dbReference type="AlphaFoldDB" id="M5TVK0"/>
<accession>M5TVK0</accession>
<organism evidence="12 13">
    <name type="scientific">Rhodopirellula sallentina SM41</name>
    <dbReference type="NCBI Taxonomy" id="1263870"/>
    <lineage>
        <taxon>Bacteria</taxon>
        <taxon>Pseudomonadati</taxon>
        <taxon>Planctomycetota</taxon>
        <taxon>Planctomycetia</taxon>
        <taxon>Pirellulales</taxon>
        <taxon>Pirellulaceae</taxon>
        <taxon>Rhodopirellula</taxon>
    </lineage>
</organism>
<protein>
    <recommendedName>
        <fullName evidence="3 9">Phosphate transport system permease protein PstA</fullName>
    </recommendedName>
</protein>
<feature type="transmembrane region" description="Helical" evidence="9">
    <location>
        <begin position="570"/>
        <end position="590"/>
    </location>
</feature>